<dbReference type="RefSeq" id="WP_094496299.1">
    <property type="nucleotide sequence ID" value="NZ_CAOXJC010000004.1"/>
</dbReference>
<name>A0A256LBG4_9LACO</name>
<reference evidence="1 4" key="2">
    <citation type="submission" date="2017-05" db="EMBL/GenBank/DDBJ databases">
        <authorList>
            <person name="Lin X.B."/>
            <person name="Stothard P."/>
            <person name="Tasseva G."/>
            <person name="Walter J."/>
        </authorList>
    </citation>
    <scope>NUCLEOTIDE SEQUENCE [LARGE SCALE GENOMIC DNA]</scope>
    <source>
        <strain evidence="1 4">609u</strain>
    </source>
</reference>
<organism evidence="2 3">
    <name type="scientific">Lactobacillus taiwanensis</name>
    <dbReference type="NCBI Taxonomy" id="508451"/>
    <lineage>
        <taxon>Bacteria</taxon>
        <taxon>Bacillati</taxon>
        <taxon>Bacillota</taxon>
        <taxon>Bacilli</taxon>
        <taxon>Lactobacillales</taxon>
        <taxon>Lactobacillaceae</taxon>
        <taxon>Lactobacillus</taxon>
    </lineage>
</organism>
<keyword evidence="4" id="KW-1185">Reference proteome</keyword>
<dbReference type="EMBL" id="NGNX01000063">
    <property type="protein sequence ID" value="OYR89872.1"/>
    <property type="molecule type" value="Genomic_DNA"/>
</dbReference>
<evidence type="ECO:0000313" key="2">
    <source>
        <dbReference type="EMBL" id="OYR89872.1"/>
    </source>
</evidence>
<proteinExistence type="predicted"/>
<dbReference type="Proteomes" id="UP000215828">
    <property type="component" value="Unassembled WGS sequence"/>
</dbReference>
<reference evidence="2 3" key="1">
    <citation type="submission" date="2017-04" db="EMBL/GenBank/DDBJ databases">
        <authorList>
            <person name="Afonso C.L."/>
            <person name="Miller P.J."/>
            <person name="Scott M.A."/>
            <person name="Spackman E."/>
            <person name="Goraichik I."/>
            <person name="Dimitrov K.M."/>
            <person name="Suarez D.L."/>
            <person name="Swayne D.E."/>
        </authorList>
    </citation>
    <scope>NUCLEOTIDE SEQUENCE [LARGE SCALE GENOMIC DNA]</scope>
    <source>
        <strain evidence="2 3">609q</strain>
    </source>
</reference>
<sequence>MQWFTHDQLSELKEKEGLLLTNVHGGKVAICQGKGFRYQNVYDFIADYVKCYGLDNLAETMEYENAQDLIECWVTLPLNELDLLDYCVNSFDGYEAYALEG</sequence>
<gene>
    <name evidence="1" type="ORF">CBF53_10600</name>
    <name evidence="2" type="ORF">CBF70_10890</name>
</gene>
<evidence type="ECO:0000313" key="3">
    <source>
        <dbReference type="Proteomes" id="UP000215828"/>
    </source>
</evidence>
<accession>A0A256LBG4</accession>
<evidence type="ECO:0000313" key="1">
    <source>
        <dbReference type="EMBL" id="OYR86891.1"/>
    </source>
</evidence>
<protein>
    <submittedName>
        <fullName evidence="2">Uncharacterized protein</fullName>
    </submittedName>
</protein>
<dbReference type="Proteomes" id="UP000216316">
    <property type="component" value="Unassembled WGS sequence"/>
</dbReference>
<comment type="caution">
    <text evidence="2">The sequence shown here is derived from an EMBL/GenBank/DDBJ whole genome shotgun (WGS) entry which is preliminary data.</text>
</comment>
<dbReference type="EMBL" id="NGNV01000063">
    <property type="protein sequence ID" value="OYR86891.1"/>
    <property type="molecule type" value="Genomic_DNA"/>
</dbReference>
<dbReference type="AlphaFoldDB" id="A0A256LBG4"/>
<evidence type="ECO:0000313" key="4">
    <source>
        <dbReference type="Proteomes" id="UP000216316"/>
    </source>
</evidence>
<reference evidence="3 4" key="3">
    <citation type="submission" date="2017-09" db="EMBL/GenBank/DDBJ databases">
        <title>Tripartite evolution among Lactobacillus johnsonii, Lactobacillus taiwanensis, Lactobacillus reuteri and their rodent host.</title>
        <authorList>
            <person name="Wang T."/>
            <person name="Knowles S."/>
            <person name="Cheng C."/>
        </authorList>
    </citation>
    <scope>NUCLEOTIDE SEQUENCE [LARGE SCALE GENOMIC DNA]</scope>
    <source>
        <strain evidence="2 3">609q</strain>
        <strain evidence="1 4">609u</strain>
    </source>
</reference>